<dbReference type="EMBL" id="CP031188">
    <property type="protein sequence ID" value="AXG72820.1"/>
    <property type="molecule type" value="Genomic_DNA"/>
</dbReference>
<keyword evidence="5" id="KW-1185">Reference proteome</keyword>
<sequence length="424" mass="47258">MKKNLLLFASLFTGLFTSAQEDYTAVTIPLQPAYTDQVFFQLSSNTQTAVAVDSWDLAFLRYSVQEIGIRINDSQGTQVFEASNDINDWATIDITEEANWTQLYNSETTWLTGAFDTGSAEYGWGNYNPANHHVTGAVVFVLKYTDGSYKKLVIEDYFGGYTIKYATWNSTAWGDDVTSVIPNGDSNYTFNFFSLDTDETVTVSPEDTDWDLAFGRYYGNIGTDEEPTMYLVSGALNNSATVLVAQIDETGVTEEEPTAPAGEAYSTDINTIGDDWKAFNMNTFTYDIDAETTYYVKHVDEGTIYRLYFTSFEGSSTGNLSFNYKNISATADLEDLNSNVSFGFYPNPTTDKRITLMYDLKNSVAEKNTVTIYSVTGAKVFETEVTSNSGFYTKEVNLSSLTSGIYIVQMQSGNYTESKKLVIR</sequence>
<evidence type="ECO:0000313" key="4">
    <source>
        <dbReference type="EMBL" id="AXG72820.1"/>
    </source>
</evidence>
<dbReference type="AlphaFoldDB" id="A0A345H8B0"/>
<dbReference type="InterPro" id="IPR026444">
    <property type="entry name" value="Secre_tail"/>
</dbReference>
<dbReference type="OrthoDB" id="629570at2"/>
<dbReference type="Pfam" id="PF18962">
    <property type="entry name" value="Por_Secre_tail"/>
    <property type="match status" value="1"/>
</dbReference>
<proteinExistence type="predicted"/>
<dbReference type="NCBIfam" id="TIGR04183">
    <property type="entry name" value="Por_Secre_tail"/>
    <property type="match status" value="1"/>
</dbReference>
<accession>A0A345H8B0</accession>
<keyword evidence="1 2" id="KW-0732">Signal</keyword>
<evidence type="ECO:0000256" key="2">
    <source>
        <dbReference type="SAM" id="SignalP"/>
    </source>
</evidence>
<evidence type="ECO:0000259" key="3">
    <source>
        <dbReference type="Pfam" id="PF18962"/>
    </source>
</evidence>
<dbReference type="Proteomes" id="UP000253951">
    <property type="component" value="Chromosome"/>
</dbReference>
<evidence type="ECO:0000313" key="5">
    <source>
        <dbReference type="Proteomes" id="UP000253951"/>
    </source>
</evidence>
<reference evidence="4 5" key="1">
    <citation type="submission" date="2018-07" db="EMBL/GenBank/DDBJ databases">
        <title>Complete genome sequence of Flavobacterium arcticum type strain SM1502T.</title>
        <authorList>
            <person name="Li Y."/>
            <person name="Li D.-D."/>
        </authorList>
    </citation>
    <scope>NUCLEOTIDE SEQUENCE [LARGE SCALE GENOMIC DNA]</scope>
    <source>
        <strain evidence="4 5">SM1502</strain>
    </source>
</reference>
<dbReference type="RefSeq" id="WP_114676583.1">
    <property type="nucleotide sequence ID" value="NZ_CP031188.1"/>
</dbReference>
<evidence type="ECO:0000256" key="1">
    <source>
        <dbReference type="ARBA" id="ARBA00022729"/>
    </source>
</evidence>
<protein>
    <submittedName>
        <fullName evidence="4">T9SS C-terminal target domain-containing protein</fullName>
    </submittedName>
</protein>
<feature type="chain" id="PRO_5016897305" evidence="2">
    <location>
        <begin position="20"/>
        <end position="424"/>
    </location>
</feature>
<feature type="signal peptide" evidence="2">
    <location>
        <begin position="1"/>
        <end position="19"/>
    </location>
</feature>
<organism evidence="4 5">
    <name type="scientific">Flavobacterium arcticum</name>
    <dbReference type="NCBI Taxonomy" id="1784713"/>
    <lineage>
        <taxon>Bacteria</taxon>
        <taxon>Pseudomonadati</taxon>
        <taxon>Bacteroidota</taxon>
        <taxon>Flavobacteriia</taxon>
        <taxon>Flavobacteriales</taxon>
        <taxon>Flavobacteriaceae</taxon>
        <taxon>Flavobacterium</taxon>
    </lineage>
</organism>
<dbReference type="Pfam" id="PF14064">
    <property type="entry name" value="HmuY"/>
    <property type="match status" value="1"/>
</dbReference>
<feature type="domain" description="Secretion system C-terminal sorting" evidence="3">
    <location>
        <begin position="345"/>
        <end position="423"/>
    </location>
</feature>
<gene>
    <name evidence="4" type="ORF">DVK85_00655</name>
</gene>
<dbReference type="KEGG" id="fat:DVK85_00655"/>
<dbReference type="CDD" id="cd12105">
    <property type="entry name" value="HmuY"/>
    <property type="match status" value="1"/>
</dbReference>
<dbReference type="InterPro" id="IPR025921">
    <property type="entry name" value="HmuY"/>
</dbReference>
<name>A0A345H8B0_9FLAO</name>